<comment type="caution">
    <text evidence="1">The sequence shown here is derived from an EMBL/GenBank/DDBJ whole genome shotgun (WGS) entry which is preliminary data.</text>
</comment>
<proteinExistence type="predicted"/>
<evidence type="ECO:0000313" key="1">
    <source>
        <dbReference type="EMBL" id="KKN48614.1"/>
    </source>
</evidence>
<accession>A0A0F9R1I1</accession>
<sequence>MINDIRILIIIGCPSLKTSKTGDNILPEKNIIKNNIIRKIKLVPNCHAFFDLIFKNKK</sequence>
<protein>
    <submittedName>
        <fullName evidence="1">Uncharacterized protein</fullName>
    </submittedName>
</protein>
<gene>
    <name evidence="1" type="ORF">LCGC14_0651130</name>
</gene>
<name>A0A0F9R1I1_9ZZZZ</name>
<organism evidence="1">
    <name type="scientific">marine sediment metagenome</name>
    <dbReference type="NCBI Taxonomy" id="412755"/>
    <lineage>
        <taxon>unclassified sequences</taxon>
        <taxon>metagenomes</taxon>
        <taxon>ecological metagenomes</taxon>
    </lineage>
</organism>
<dbReference type="EMBL" id="LAZR01001213">
    <property type="protein sequence ID" value="KKN48614.1"/>
    <property type="molecule type" value="Genomic_DNA"/>
</dbReference>
<reference evidence="1" key="1">
    <citation type="journal article" date="2015" name="Nature">
        <title>Complex archaea that bridge the gap between prokaryotes and eukaryotes.</title>
        <authorList>
            <person name="Spang A."/>
            <person name="Saw J.H."/>
            <person name="Jorgensen S.L."/>
            <person name="Zaremba-Niedzwiedzka K."/>
            <person name="Martijn J."/>
            <person name="Lind A.E."/>
            <person name="van Eijk R."/>
            <person name="Schleper C."/>
            <person name="Guy L."/>
            <person name="Ettema T.J."/>
        </authorList>
    </citation>
    <scope>NUCLEOTIDE SEQUENCE</scope>
</reference>
<dbReference type="AlphaFoldDB" id="A0A0F9R1I1"/>